<evidence type="ECO:0000313" key="1">
    <source>
        <dbReference type="EMBL" id="SNX71151.1"/>
    </source>
</evidence>
<dbReference type="RefSeq" id="WP_097158847.1">
    <property type="nucleotide sequence ID" value="NZ_JBEPMQ010000004.1"/>
</dbReference>
<dbReference type="OrthoDB" id="2942789at2"/>
<organism evidence="1 2">
    <name type="scientific">Bacillus oleivorans</name>
    <dbReference type="NCBI Taxonomy" id="1448271"/>
    <lineage>
        <taxon>Bacteria</taxon>
        <taxon>Bacillati</taxon>
        <taxon>Bacillota</taxon>
        <taxon>Bacilli</taxon>
        <taxon>Bacillales</taxon>
        <taxon>Bacillaceae</taxon>
        <taxon>Bacillus</taxon>
    </lineage>
</organism>
<dbReference type="EMBL" id="OAOP01000005">
    <property type="protein sequence ID" value="SNX71151.1"/>
    <property type="molecule type" value="Genomic_DNA"/>
</dbReference>
<gene>
    <name evidence="1" type="ORF">SAMN05877753_1051</name>
</gene>
<dbReference type="Proteomes" id="UP000219546">
    <property type="component" value="Unassembled WGS sequence"/>
</dbReference>
<proteinExistence type="predicted"/>
<accession>A0A285CUB4</accession>
<dbReference type="AlphaFoldDB" id="A0A285CUB4"/>
<keyword evidence="2" id="KW-1185">Reference proteome</keyword>
<name>A0A285CUB4_9BACI</name>
<reference evidence="1 2" key="1">
    <citation type="submission" date="2017-08" db="EMBL/GenBank/DDBJ databases">
        <authorList>
            <person name="de Groot N.N."/>
        </authorList>
    </citation>
    <scope>NUCLEOTIDE SEQUENCE [LARGE SCALE GENOMIC DNA]</scope>
    <source>
        <strain evidence="1 2">JC228</strain>
    </source>
</reference>
<protein>
    <submittedName>
        <fullName evidence="1">Uncharacterized protein</fullName>
    </submittedName>
</protein>
<evidence type="ECO:0000313" key="2">
    <source>
        <dbReference type="Proteomes" id="UP000219546"/>
    </source>
</evidence>
<sequence>MSDLNKKIPELELKMEPQLLDYKTVQHYLPEKWEMLRNGKLLSSDQELQKVLKMIVYNLGGTKKFRCDSKRINHRVP</sequence>